<dbReference type="EMBL" id="JACCFK010000001">
    <property type="protein sequence ID" value="NYI88284.1"/>
    <property type="molecule type" value="Genomic_DNA"/>
</dbReference>
<dbReference type="Proteomes" id="UP000549616">
    <property type="component" value="Unassembled WGS sequence"/>
</dbReference>
<gene>
    <name evidence="1" type="ORF">HNR02_001607</name>
</gene>
<name>A0A853B0C2_9PSEU</name>
<dbReference type="AlphaFoldDB" id="A0A853B0C2"/>
<organism evidence="1 2">
    <name type="scientific">Amycolatopsis endophytica</name>
    <dbReference type="NCBI Taxonomy" id="860233"/>
    <lineage>
        <taxon>Bacteria</taxon>
        <taxon>Bacillati</taxon>
        <taxon>Actinomycetota</taxon>
        <taxon>Actinomycetes</taxon>
        <taxon>Pseudonocardiales</taxon>
        <taxon>Pseudonocardiaceae</taxon>
        <taxon>Amycolatopsis</taxon>
    </lineage>
</organism>
<dbReference type="RefSeq" id="WP_179772550.1">
    <property type="nucleotide sequence ID" value="NZ_JACCFK010000001.1"/>
</dbReference>
<reference evidence="1 2" key="1">
    <citation type="submission" date="2020-07" db="EMBL/GenBank/DDBJ databases">
        <title>Sequencing the genomes of 1000 actinobacteria strains.</title>
        <authorList>
            <person name="Klenk H.-P."/>
        </authorList>
    </citation>
    <scope>NUCLEOTIDE SEQUENCE [LARGE SCALE GENOMIC DNA]</scope>
    <source>
        <strain evidence="1 2">DSM 104006</strain>
    </source>
</reference>
<keyword evidence="2" id="KW-1185">Reference proteome</keyword>
<accession>A0A853B0C2</accession>
<protein>
    <submittedName>
        <fullName evidence="1">Uncharacterized protein</fullName>
    </submittedName>
</protein>
<evidence type="ECO:0000313" key="1">
    <source>
        <dbReference type="EMBL" id="NYI88284.1"/>
    </source>
</evidence>
<sequence>MDELVLVTGAGKLVVDAASAAGVRQQLIALVATAISAATGVAVPCEQLGIEELRRIDPRFAEGCEYLNNNPEPPVDIAALRELHPHLTTFPQWLQHGGSEQLKAVFGATKNNVSRTSG</sequence>
<comment type="caution">
    <text evidence="1">The sequence shown here is derived from an EMBL/GenBank/DDBJ whole genome shotgun (WGS) entry which is preliminary data.</text>
</comment>
<proteinExistence type="predicted"/>
<evidence type="ECO:0000313" key="2">
    <source>
        <dbReference type="Proteomes" id="UP000549616"/>
    </source>
</evidence>